<dbReference type="AlphaFoldDB" id="A0A3B0ZHI8"/>
<dbReference type="SUPFAM" id="SSF46894">
    <property type="entry name" value="C-terminal effector domain of the bipartite response regulators"/>
    <property type="match status" value="1"/>
</dbReference>
<dbReference type="GO" id="GO:0006355">
    <property type="term" value="P:regulation of DNA-templated transcription"/>
    <property type="evidence" value="ECO:0007669"/>
    <property type="project" value="InterPro"/>
</dbReference>
<keyword evidence="2" id="KW-0902">Two-component regulatory system</keyword>
<dbReference type="PROSITE" id="PS51755">
    <property type="entry name" value="OMPR_PHOB"/>
    <property type="match status" value="1"/>
</dbReference>
<dbReference type="Gene3D" id="3.40.50.2300">
    <property type="match status" value="1"/>
</dbReference>
<dbReference type="FunFam" id="3.40.50.2300:FF:000001">
    <property type="entry name" value="DNA-binding response regulator PhoB"/>
    <property type="match status" value="1"/>
</dbReference>
<accession>A0A3B0ZHI8</accession>
<evidence type="ECO:0000256" key="3">
    <source>
        <dbReference type="ARBA" id="ARBA00023015"/>
    </source>
</evidence>
<keyword evidence="5" id="KW-0804">Transcription</keyword>
<dbReference type="Gene3D" id="6.10.250.690">
    <property type="match status" value="1"/>
</dbReference>
<proteinExistence type="predicted"/>
<dbReference type="GO" id="GO:0032993">
    <property type="term" value="C:protein-DNA complex"/>
    <property type="evidence" value="ECO:0007669"/>
    <property type="project" value="TreeGrafter"/>
</dbReference>
<keyword evidence="3" id="KW-0805">Transcription regulation</keyword>
<sequence>MSHKVLIIEDNAEIANLVQLHLRDIHCDADIAADGAHGLACFDQNSYQLVILDLMLPIIDGLEVCKRLRAHAHYVPIIMLTSKSSELDRVLGLEMGADDYIVKPFSLPELVARVKAQFRRMEAMKVSDTKVGLQPLQFADLVIDTDKHRVLLADNKIVLTAKEFDLLLHFASHPGRVYSRAELLDKVWNYRYEGYEHTVNSHINRLRNKIEADPANPRYILTVWGVGYKFSDELS</sequence>
<evidence type="ECO:0000256" key="4">
    <source>
        <dbReference type="ARBA" id="ARBA00023125"/>
    </source>
</evidence>
<dbReference type="CDD" id="cd17574">
    <property type="entry name" value="REC_OmpR"/>
    <property type="match status" value="1"/>
</dbReference>
<dbReference type="PANTHER" id="PTHR48111">
    <property type="entry name" value="REGULATOR OF RPOS"/>
    <property type="match status" value="1"/>
</dbReference>
<keyword evidence="4" id="KW-0238">DNA-binding</keyword>
<gene>
    <name evidence="8" type="ORF">MNBD_GAMMA17-771</name>
</gene>
<name>A0A3B0ZHI8_9ZZZZ</name>
<dbReference type="InterPro" id="IPR036388">
    <property type="entry name" value="WH-like_DNA-bd_sf"/>
</dbReference>
<evidence type="ECO:0000256" key="2">
    <source>
        <dbReference type="ARBA" id="ARBA00023012"/>
    </source>
</evidence>
<dbReference type="Gene3D" id="1.10.10.10">
    <property type="entry name" value="Winged helix-like DNA-binding domain superfamily/Winged helix DNA-binding domain"/>
    <property type="match status" value="1"/>
</dbReference>
<dbReference type="CDD" id="cd00383">
    <property type="entry name" value="trans_reg_C"/>
    <property type="match status" value="1"/>
</dbReference>
<feature type="domain" description="OmpR/PhoB-type" evidence="7">
    <location>
        <begin position="133"/>
        <end position="232"/>
    </location>
</feature>
<dbReference type="SMART" id="SM00448">
    <property type="entry name" value="REC"/>
    <property type="match status" value="1"/>
</dbReference>
<organism evidence="8">
    <name type="scientific">hydrothermal vent metagenome</name>
    <dbReference type="NCBI Taxonomy" id="652676"/>
    <lineage>
        <taxon>unclassified sequences</taxon>
        <taxon>metagenomes</taxon>
        <taxon>ecological metagenomes</taxon>
    </lineage>
</organism>
<evidence type="ECO:0000256" key="1">
    <source>
        <dbReference type="ARBA" id="ARBA00022553"/>
    </source>
</evidence>
<evidence type="ECO:0000259" key="6">
    <source>
        <dbReference type="PROSITE" id="PS50110"/>
    </source>
</evidence>
<reference evidence="8" key="1">
    <citation type="submission" date="2018-06" db="EMBL/GenBank/DDBJ databases">
        <authorList>
            <person name="Zhirakovskaya E."/>
        </authorList>
    </citation>
    <scope>NUCLEOTIDE SEQUENCE</scope>
</reference>
<evidence type="ECO:0000256" key="5">
    <source>
        <dbReference type="ARBA" id="ARBA00023163"/>
    </source>
</evidence>
<dbReference type="InterPro" id="IPR011006">
    <property type="entry name" value="CheY-like_superfamily"/>
</dbReference>
<dbReference type="EMBL" id="UOFQ01000054">
    <property type="protein sequence ID" value="VAW86892.1"/>
    <property type="molecule type" value="Genomic_DNA"/>
</dbReference>
<dbReference type="SMART" id="SM00862">
    <property type="entry name" value="Trans_reg_C"/>
    <property type="match status" value="1"/>
</dbReference>
<dbReference type="FunFam" id="1.10.10.10:FF:000018">
    <property type="entry name" value="DNA-binding response regulator ResD"/>
    <property type="match status" value="1"/>
</dbReference>
<dbReference type="Pfam" id="PF00486">
    <property type="entry name" value="Trans_reg_C"/>
    <property type="match status" value="1"/>
</dbReference>
<dbReference type="Pfam" id="PF00072">
    <property type="entry name" value="Response_reg"/>
    <property type="match status" value="1"/>
</dbReference>
<dbReference type="GO" id="GO:0005829">
    <property type="term" value="C:cytosol"/>
    <property type="evidence" value="ECO:0007669"/>
    <property type="project" value="TreeGrafter"/>
</dbReference>
<dbReference type="GO" id="GO:0000156">
    <property type="term" value="F:phosphorelay response regulator activity"/>
    <property type="evidence" value="ECO:0007669"/>
    <property type="project" value="TreeGrafter"/>
</dbReference>
<protein>
    <submittedName>
        <fullName evidence="8">Phosphate regulon transcriptional regulatory protein PhoB (SphR)</fullName>
    </submittedName>
</protein>
<dbReference type="InterPro" id="IPR039420">
    <property type="entry name" value="WalR-like"/>
</dbReference>
<evidence type="ECO:0000259" key="7">
    <source>
        <dbReference type="PROSITE" id="PS51755"/>
    </source>
</evidence>
<dbReference type="InterPro" id="IPR001789">
    <property type="entry name" value="Sig_transdc_resp-reg_receiver"/>
</dbReference>
<dbReference type="PROSITE" id="PS50110">
    <property type="entry name" value="RESPONSE_REGULATORY"/>
    <property type="match status" value="1"/>
</dbReference>
<dbReference type="InterPro" id="IPR016032">
    <property type="entry name" value="Sig_transdc_resp-reg_C-effctor"/>
</dbReference>
<dbReference type="PANTHER" id="PTHR48111:SF21">
    <property type="entry name" value="DNA-BINDING DUAL MASTER TRANSCRIPTIONAL REGULATOR RPAA"/>
    <property type="match status" value="1"/>
</dbReference>
<feature type="domain" description="Response regulatory" evidence="6">
    <location>
        <begin position="4"/>
        <end position="118"/>
    </location>
</feature>
<dbReference type="SUPFAM" id="SSF52172">
    <property type="entry name" value="CheY-like"/>
    <property type="match status" value="1"/>
</dbReference>
<evidence type="ECO:0000313" key="8">
    <source>
        <dbReference type="EMBL" id="VAW86892.1"/>
    </source>
</evidence>
<keyword evidence="1" id="KW-0597">Phosphoprotein</keyword>
<dbReference type="InterPro" id="IPR001867">
    <property type="entry name" value="OmpR/PhoB-type_DNA-bd"/>
</dbReference>
<dbReference type="GO" id="GO:0000976">
    <property type="term" value="F:transcription cis-regulatory region binding"/>
    <property type="evidence" value="ECO:0007669"/>
    <property type="project" value="TreeGrafter"/>
</dbReference>